<dbReference type="STRING" id="42514.ENSPNAP00000005606"/>
<dbReference type="AlphaFoldDB" id="A0A3B4C433"/>
<dbReference type="GeneTree" id="ENSGT00950000182912"/>
<dbReference type="PANTHER" id="PTHR31025:SF27">
    <property type="entry name" value="SI:CH211-193K19.2-RELATED"/>
    <property type="match status" value="1"/>
</dbReference>
<reference evidence="1" key="2">
    <citation type="submission" date="2025-05" db="UniProtKB">
        <authorList>
            <consortium name="Ensembl"/>
        </authorList>
    </citation>
    <scope>IDENTIFICATION</scope>
</reference>
<evidence type="ECO:0000313" key="2">
    <source>
        <dbReference type="Proteomes" id="UP001501920"/>
    </source>
</evidence>
<dbReference type="OMA" id="HTRRACI"/>
<name>A0A3B4C433_PYGNA</name>
<accession>A0A3B4C433</accession>
<reference evidence="1 2" key="1">
    <citation type="submission" date="2020-10" db="EMBL/GenBank/DDBJ databases">
        <title>Pygocentrus nattereri (red-bellied piranha) genome, fPygNat1, primary haplotype.</title>
        <authorList>
            <person name="Myers G."/>
            <person name="Meyer A."/>
            <person name="Karagic N."/>
            <person name="Pippel M."/>
            <person name="Winkler S."/>
            <person name="Tracey A."/>
            <person name="Wood J."/>
            <person name="Formenti G."/>
            <person name="Howe K."/>
            <person name="Fedrigo O."/>
            <person name="Jarvis E.D."/>
        </authorList>
    </citation>
    <scope>NUCLEOTIDE SEQUENCE [LARGE SCALE GENOMIC DNA]</scope>
</reference>
<dbReference type="Ensembl" id="ENSPNAT00000008226.2">
    <property type="protein sequence ID" value="ENSPNAP00000025189.1"/>
    <property type="gene ID" value="ENSPNAG00000010143.2"/>
</dbReference>
<dbReference type="PANTHER" id="PTHR31025">
    <property type="entry name" value="SI:CH211-196P9.1-RELATED"/>
    <property type="match status" value="1"/>
</dbReference>
<accession>A0A3B4DQG3</accession>
<proteinExistence type="predicted"/>
<protein>
    <submittedName>
        <fullName evidence="1">Uncharacterized protein</fullName>
    </submittedName>
</protein>
<dbReference type="Proteomes" id="UP001501920">
    <property type="component" value="Chromosome 12"/>
</dbReference>
<sequence length="127" mass="14210">MLMCIIKGLCMYLSEDPKDLVQEYMDITEANTLSAIERTVVGIYVVRETPSSNSSDVGVILEGVVVLRDLENVALAAAMLFGVFYILNMRYPSKLHYTLEVIQKIIVELDAADLSRKAQSLKTKVHQ</sequence>
<dbReference type="STRING" id="42514.ENSPNAP00000025189"/>
<dbReference type="Ensembl" id="ENSPNAT00000005023.2">
    <property type="protein sequence ID" value="ENSPNAP00000005606.2"/>
    <property type="gene ID" value="ENSPNAG00000010143.2"/>
</dbReference>
<organism evidence="1 2">
    <name type="scientific">Pygocentrus nattereri</name>
    <name type="common">Red-bellied piranha</name>
    <dbReference type="NCBI Taxonomy" id="42514"/>
    <lineage>
        <taxon>Eukaryota</taxon>
        <taxon>Metazoa</taxon>
        <taxon>Chordata</taxon>
        <taxon>Craniata</taxon>
        <taxon>Vertebrata</taxon>
        <taxon>Euteleostomi</taxon>
        <taxon>Actinopterygii</taxon>
        <taxon>Neopterygii</taxon>
        <taxon>Teleostei</taxon>
        <taxon>Ostariophysi</taxon>
        <taxon>Characiformes</taxon>
        <taxon>Characoidei</taxon>
        <taxon>Pygocentrus</taxon>
    </lineage>
</organism>
<keyword evidence="2" id="KW-1185">Reference proteome</keyword>
<evidence type="ECO:0000313" key="1">
    <source>
        <dbReference type="Ensembl" id="ENSPNAP00000005606.2"/>
    </source>
</evidence>